<dbReference type="EMBL" id="SNRW01048625">
    <property type="protein sequence ID" value="KAA6312779.1"/>
    <property type="molecule type" value="Genomic_DNA"/>
</dbReference>
<protein>
    <submittedName>
        <fullName evidence="1">Uncharacterized protein</fullName>
    </submittedName>
</protein>
<dbReference type="OrthoDB" id="6083831at2759"/>
<comment type="caution">
    <text evidence="1">The sequence shown here is derived from an EMBL/GenBank/DDBJ whole genome shotgun (WGS) entry which is preliminary data.</text>
</comment>
<evidence type="ECO:0000313" key="1">
    <source>
        <dbReference type="EMBL" id="KAA6312779.1"/>
    </source>
</evidence>
<name>A0A5J4PVS2_9EUKA</name>
<sequence length="99" mass="11263">MSTIRGYGEIAIDVLSQVLKNEFPQIHPLTPLLPAVLKRIREQQDKAMTVAPLQSGQIWYIELVNENRQFLILRQGNKILEQGTSLNKKNLKLLPGKIC</sequence>
<organism evidence="1 2">
    <name type="scientific">Streblomastix strix</name>
    <dbReference type="NCBI Taxonomy" id="222440"/>
    <lineage>
        <taxon>Eukaryota</taxon>
        <taxon>Metamonada</taxon>
        <taxon>Preaxostyla</taxon>
        <taxon>Oxymonadida</taxon>
        <taxon>Streblomastigidae</taxon>
        <taxon>Streblomastix</taxon>
    </lineage>
</organism>
<reference evidence="1 2" key="1">
    <citation type="submission" date="2019-03" db="EMBL/GenBank/DDBJ databases">
        <title>Single cell metagenomics reveals metabolic interactions within the superorganism composed of flagellate Streblomastix strix and complex community of Bacteroidetes bacteria on its surface.</title>
        <authorList>
            <person name="Treitli S.C."/>
            <person name="Kolisko M."/>
            <person name="Husnik F."/>
            <person name="Keeling P."/>
            <person name="Hampl V."/>
        </authorList>
    </citation>
    <scope>NUCLEOTIDE SEQUENCE [LARGE SCALE GENOMIC DNA]</scope>
    <source>
        <strain evidence="1">ST1C</strain>
    </source>
</reference>
<dbReference type="Proteomes" id="UP000324800">
    <property type="component" value="Unassembled WGS sequence"/>
</dbReference>
<gene>
    <name evidence="1" type="ORF">EZS28_055866</name>
</gene>
<accession>A0A5J4PVS2</accession>
<evidence type="ECO:0000313" key="2">
    <source>
        <dbReference type="Proteomes" id="UP000324800"/>
    </source>
</evidence>
<proteinExistence type="predicted"/>
<dbReference type="AlphaFoldDB" id="A0A5J4PVS2"/>